<keyword evidence="2" id="KW-0479">Metal-binding</keyword>
<dbReference type="UniPathway" id="UPA00109">
    <property type="reaction ID" value="UER00182"/>
</dbReference>
<evidence type="ECO:0000256" key="5">
    <source>
        <dbReference type="SAM" id="MobiDB-lite"/>
    </source>
</evidence>
<dbReference type="InterPro" id="IPR035966">
    <property type="entry name" value="PKF_sf"/>
</dbReference>
<name>A0A0M0J739_9EUKA</name>
<dbReference type="Pfam" id="PF00365">
    <property type="entry name" value="PFK"/>
    <property type="match status" value="1"/>
</dbReference>
<dbReference type="OrthoDB" id="537915at2759"/>
<dbReference type="AlphaFoldDB" id="A0A0M0J739"/>
<feature type="compositionally biased region" description="Basic and acidic residues" evidence="5">
    <location>
        <begin position="1"/>
        <end position="19"/>
    </location>
</feature>
<dbReference type="GO" id="GO:0046872">
    <property type="term" value="F:metal ion binding"/>
    <property type="evidence" value="ECO:0007669"/>
    <property type="project" value="UniProtKB-KW"/>
</dbReference>
<sequence length="507" mass="53929">MAPKGDKSDRSKGSQSDRSKKARKKKKAPMLSSISIAEDVDEDEAEAALAAALLAEVLRPARAGPPPNASYMMPLVPTARENSADTPRPPRLVAVLTAGDPCEDLGFAATVEALIDEYAQKHPSIKLLCYTNGFEGMLLNQSVALHAGQEWREQVAACCASGGSPIGASRVVPTDAAECVRRGLCAPEEDPMRRVANRLRQDGVDVLHVIGGHAALIAAAAVAIHLEREHYSLTAIGLPHALENDESPITQLPGAWTAADQSARFFARVRAETTAAVAAHMPTSTLHVHEVAGGGCGWLTAATSAMYRDIVRMWPAEDEQVQLLGPEGAPSRARWDLHAVYVPEMARAFDLAAEAARLAAVVVRYGQANVFVAEGVAAQLSELWPLVHAQRVAYHKSGDAVRGASANAADARLITASAQVAAHKAVGRQAGVVALDEEGDDPWRLRLISFERLQPCKPFDLAMPWFSSMLVQIGQVEKIRPDLWGASSDRSSGAHSNSSVGEAGDAD</sequence>
<reference evidence="8" key="1">
    <citation type="journal article" date="2015" name="PLoS Genet.">
        <title>Genome Sequence and Transcriptome Analyses of Chrysochromulina tobin: Metabolic Tools for Enhanced Algal Fitness in the Prominent Order Prymnesiales (Haptophyceae).</title>
        <authorList>
            <person name="Hovde B.T."/>
            <person name="Deodato C.R."/>
            <person name="Hunsperger H.M."/>
            <person name="Ryken S.A."/>
            <person name="Yost W."/>
            <person name="Jha R.K."/>
            <person name="Patterson J."/>
            <person name="Monnat R.J. Jr."/>
            <person name="Barlow S.B."/>
            <person name="Starkenburg S.R."/>
            <person name="Cattolico R.A."/>
        </authorList>
    </citation>
    <scope>NUCLEOTIDE SEQUENCE</scope>
    <source>
        <strain evidence="8">CCMP291</strain>
    </source>
</reference>
<gene>
    <name evidence="7" type="ORF">Ctob_005023</name>
</gene>
<evidence type="ECO:0000313" key="8">
    <source>
        <dbReference type="Proteomes" id="UP000037460"/>
    </source>
</evidence>
<organism evidence="7 8">
    <name type="scientific">Chrysochromulina tobinii</name>
    <dbReference type="NCBI Taxonomy" id="1460289"/>
    <lineage>
        <taxon>Eukaryota</taxon>
        <taxon>Haptista</taxon>
        <taxon>Haptophyta</taxon>
        <taxon>Prymnesiophyceae</taxon>
        <taxon>Prymnesiales</taxon>
        <taxon>Chrysochromulinaceae</taxon>
        <taxon>Chrysochromulina</taxon>
    </lineage>
</organism>
<dbReference type="GO" id="GO:0003872">
    <property type="term" value="F:6-phosphofructokinase activity"/>
    <property type="evidence" value="ECO:0007669"/>
    <property type="project" value="InterPro"/>
</dbReference>
<keyword evidence="1 7" id="KW-0808">Transferase</keyword>
<accession>A0A0M0J739</accession>
<evidence type="ECO:0000256" key="4">
    <source>
        <dbReference type="ARBA" id="ARBA00022842"/>
    </source>
</evidence>
<evidence type="ECO:0000313" key="7">
    <source>
        <dbReference type="EMBL" id="KOO22280.1"/>
    </source>
</evidence>
<keyword evidence="4" id="KW-0460">Magnesium</keyword>
<feature type="compositionally biased region" description="Polar residues" evidence="5">
    <location>
        <begin position="488"/>
        <end position="500"/>
    </location>
</feature>
<evidence type="ECO:0000256" key="2">
    <source>
        <dbReference type="ARBA" id="ARBA00022723"/>
    </source>
</evidence>
<evidence type="ECO:0000256" key="3">
    <source>
        <dbReference type="ARBA" id="ARBA00022777"/>
    </source>
</evidence>
<feature type="region of interest" description="Disordered" evidence="5">
    <location>
        <begin position="1"/>
        <end position="36"/>
    </location>
</feature>
<keyword evidence="8" id="KW-1185">Reference proteome</keyword>
<evidence type="ECO:0000259" key="6">
    <source>
        <dbReference type="Pfam" id="PF00365"/>
    </source>
</evidence>
<feature type="domain" description="Phosphofructokinase" evidence="6">
    <location>
        <begin position="93"/>
        <end position="419"/>
    </location>
</feature>
<dbReference type="Gene3D" id="3.40.50.450">
    <property type="match status" value="1"/>
</dbReference>
<dbReference type="SUPFAM" id="SSF53784">
    <property type="entry name" value="Phosphofructokinase"/>
    <property type="match status" value="1"/>
</dbReference>
<dbReference type="Proteomes" id="UP000037460">
    <property type="component" value="Unassembled WGS sequence"/>
</dbReference>
<proteinExistence type="predicted"/>
<protein>
    <submittedName>
        <fullName evidence="7">Pyrophosphate--fructose-6-phosphate 1-phosphotransferase</fullName>
    </submittedName>
</protein>
<comment type="caution">
    <text evidence="7">The sequence shown here is derived from an EMBL/GenBank/DDBJ whole genome shotgun (WGS) entry which is preliminary data.</text>
</comment>
<keyword evidence="3" id="KW-0418">Kinase</keyword>
<dbReference type="EMBL" id="JWZX01003293">
    <property type="protein sequence ID" value="KOO22280.1"/>
    <property type="molecule type" value="Genomic_DNA"/>
</dbReference>
<feature type="region of interest" description="Disordered" evidence="5">
    <location>
        <begin position="484"/>
        <end position="507"/>
    </location>
</feature>
<evidence type="ECO:0000256" key="1">
    <source>
        <dbReference type="ARBA" id="ARBA00022679"/>
    </source>
</evidence>
<dbReference type="InterPro" id="IPR000023">
    <property type="entry name" value="Phosphofructokinase_dom"/>
</dbReference>